<evidence type="ECO:0000256" key="1">
    <source>
        <dbReference type="SAM" id="MobiDB-lite"/>
    </source>
</evidence>
<gene>
    <name evidence="2" type="ORF">Q5P01_022956</name>
</gene>
<proteinExistence type="predicted"/>
<name>A0AA88RWE8_CHASR</name>
<feature type="region of interest" description="Disordered" evidence="1">
    <location>
        <begin position="1"/>
        <end position="78"/>
    </location>
</feature>
<protein>
    <submittedName>
        <fullName evidence="2">Uncharacterized protein</fullName>
    </submittedName>
</protein>
<sequence>MYFPSLPVLTTHVEEAAPGDTWTTEDTPEPDTPCRPSDIDQRSAKRQVPSVARDPIFERASTSRSFSEAGSNLVASDNGRATAQYLSPFLALK</sequence>
<feature type="compositionally biased region" description="Polar residues" evidence="1">
    <location>
        <begin position="60"/>
        <end position="78"/>
    </location>
</feature>
<dbReference type="Proteomes" id="UP001187415">
    <property type="component" value="Unassembled WGS sequence"/>
</dbReference>
<reference evidence="2" key="1">
    <citation type="submission" date="2023-07" db="EMBL/GenBank/DDBJ databases">
        <title>Chromosome-level Genome Assembly of Striped Snakehead (Channa striata).</title>
        <authorList>
            <person name="Liu H."/>
        </authorList>
    </citation>
    <scope>NUCLEOTIDE SEQUENCE</scope>
    <source>
        <strain evidence="2">Gz</strain>
        <tissue evidence="2">Muscle</tissue>
    </source>
</reference>
<evidence type="ECO:0000313" key="3">
    <source>
        <dbReference type="Proteomes" id="UP001187415"/>
    </source>
</evidence>
<organism evidence="2 3">
    <name type="scientific">Channa striata</name>
    <name type="common">Snakehead murrel</name>
    <name type="synonym">Ophicephalus striatus</name>
    <dbReference type="NCBI Taxonomy" id="64152"/>
    <lineage>
        <taxon>Eukaryota</taxon>
        <taxon>Metazoa</taxon>
        <taxon>Chordata</taxon>
        <taxon>Craniata</taxon>
        <taxon>Vertebrata</taxon>
        <taxon>Euteleostomi</taxon>
        <taxon>Actinopterygii</taxon>
        <taxon>Neopterygii</taxon>
        <taxon>Teleostei</taxon>
        <taxon>Neoteleostei</taxon>
        <taxon>Acanthomorphata</taxon>
        <taxon>Anabantaria</taxon>
        <taxon>Anabantiformes</taxon>
        <taxon>Channoidei</taxon>
        <taxon>Channidae</taxon>
        <taxon>Channa</taxon>
    </lineage>
</organism>
<keyword evidence="3" id="KW-1185">Reference proteome</keyword>
<dbReference type="AlphaFoldDB" id="A0AA88RWE8"/>
<evidence type="ECO:0000313" key="2">
    <source>
        <dbReference type="EMBL" id="KAK2822891.1"/>
    </source>
</evidence>
<accession>A0AA88RWE8</accession>
<dbReference type="EMBL" id="JAUPFM010000018">
    <property type="protein sequence ID" value="KAK2822891.1"/>
    <property type="molecule type" value="Genomic_DNA"/>
</dbReference>
<comment type="caution">
    <text evidence="2">The sequence shown here is derived from an EMBL/GenBank/DDBJ whole genome shotgun (WGS) entry which is preliminary data.</text>
</comment>